<evidence type="ECO:0000313" key="2">
    <source>
        <dbReference type="EMBL" id="RTQ45704.1"/>
    </source>
</evidence>
<keyword evidence="1" id="KW-0472">Membrane</keyword>
<proteinExistence type="predicted"/>
<keyword evidence="1" id="KW-0812">Transmembrane</keyword>
<feature type="transmembrane region" description="Helical" evidence="1">
    <location>
        <begin position="16"/>
        <end position="35"/>
    </location>
</feature>
<accession>A0A3S0J697</accession>
<keyword evidence="3" id="KW-1185">Reference proteome</keyword>
<organism evidence="2 3">
    <name type="scientific">Hymenobacter gummosus</name>
    <dbReference type="NCBI Taxonomy" id="1776032"/>
    <lineage>
        <taxon>Bacteria</taxon>
        <taxon>Pseudomonadati</taxon>
        <taxon>Bacteroidota</taxon>
        <taxon>Cytophagia</taxon>
        <taxon>Cytophagales</taxon>
        <taxon>Hymenobacteraceae</taxon>
        <taxon>Hymenobacter</taxon>
    </lineage>
</organism>
<dbReference type="Proteomes" id="UP000282184">
    <property type="component" value="Unassembled WGS sequence"/>
</dbReference>
<feature type="transmembrane region" description="Helical" evidence="1">
    <location>
        <begin position="96"/>
        <end position="118"/>
    </location>
</feature>
<feature type="transmembrane region" description="Helical" evidence="1">
    <location>
        <begin position="130"/>
        <end position="149"/>
    </location>
</feature>
<dbReference type="EMBL" id="RXOF01000019">
    <property type="protein sequence ID" value="RTQ45704.1"/>
    <property type="molecule type" value="Genomic_DNA"/>
</dbReference>
<dbReference type="AlphaFoldDB" id="A0A3S0J697"/>
<reference evidence="2 3" key="1">
    <citation type="submission" date="2018-12" db="EMBL/GenBank/DDBJ databases">
        <title>Hymenobacter gummosus sp. nov., isolated from a spring.</title>
        <authorList>
            <person name="Nie L."/>
        </authorList>
    </citation>
    <scope>NUCLEOTIDE SEQUENCE [LARGE SCALE GENOMIC DNA]</scope>
    <source>
        <strain evidence="2 3">KCTC 52166</strain>
    </source>
</reference>
<dbReference type="RefSeq" id="WP_126695901.1">
    <property type="nucleotide sequence ID" value="NZ_RXOF01000019.1"/>
</dbReference>
<evidence type="ECO:0000256" key="1">
    <source>
        <dbReference type="SAM" id="Phobius"/>
    </source>
</evidence>
<dbReference type="OrthoDB" id="3078378at2"/>
<gene>
    <name evidence="2" type="ORF">EJV47_24780</name>
</gene>
<feature type="transmembrane region" description="Helical" evidence="1">
    <location>
        <begin position="47"/>
        <end position="76"/>
    </location>
</feature>
<evidence type="ECO:0000313" key="3">
    <source>
        <dbReference type="Proteomes" id="UP000282184"/>
    </source>
</evidence>
<keyword evidence="1" id="KW-1133">Transmembrane helix</keyword>
<sequence>MLLNVSFGIFAFMPQGWLFMAAVILLEGLLLARLLTGHWVDKQFRLLALYTNAVSGVVGILASMKLNGGWWLVVWFPWVSNNEIDLSQPNAARFLALYYAAAFILTLVLEALFNVWFLRRDYPRRRVLTATLLANVVSYAIGSAVLYAYSFS</sequence>
<protein>
    <submittedName>
        <fullName evidence="2">Uncharacterized protein</fullName>
    </submittedName>
</protein>
<name>A0A3S0J697_9BACT</name>
<comment type="caution">
    <text evidence="2">The sequence shown here is derived from an EMBL/GenBank/DDBJ whole genome shotgun (WGS) entry which is preliminary data.</text>
</comment>